<comment type="caution">
    <text evidence="1">The sequence shown here is derived from an EMBL/GenBank/DDBJ whole genome shotgun (WGS) entry which is preliminary data.</text>
</comment>
<reference evidence="1 2" key="1">
    <citation type="journal article" date="2019" name="Genome Biol. Evol.">
        <title>Day and night: Metabolic profiles and evolutionary relationships of six axenic non-marine cyanobacteria.</title>
        <authorList>
            <person name="Will S.E."/>
            <person name="Henke P."/>
            <person name="Boedeker C."/>
            <person name="Huang S."/>
            <person name="Brinkmann H."/>
            <person name="Rohde M."/>
            <person name="Jarek M."/>
            <person name="Friedl T."/>
            <person name="Seufert S."/>
            <person name="Schumacher M."/>
            <person name="Overmann J."/>
            <person name="Neumann-Schaal M."/>
            <person name="Petersen J."/>
        </authorList>
    </citation>
    <scope>NUCLEOTIDE SEQUENCE [LARGE SCALE GENOMIC DNA]</scope>
    <source>
        <strain evidence="1 2">PCC 6912</strain>
    </source>
</reference>
<dbReference type="STRING" id="211165.GCA_000317285_01772"/>
<proteinExistence type="predicted"/>
<dbReference type="RefSeq" id="WP_016879425.1">
    <property type="nucleotide sequence ID" value="NZ_AJLN01000059.1"/>
</dbReference>
<protein>
    <submittedName>
        <fullName evidence="1">Uncharacterized protein</fullName>
    </submittedName>
</protein>
<dbReference type="EMBL" id="RSCJ01000018">
    <property type="protein sequence ID" value="RUR76999.1"/>
    <property type="molecule type" value="Genomic_DNA"/>
</dbReference>
<keyword evidence="2" id="KW-1185">Reference proteome</keyword>
<organism evidence="1 2">
    <name type="scientific">Chlorogloeopsis fritschii PCC 6912</name>
    <dbReference type="NCBI Taxonomy" id="211165"/>
    <lineage>
        <taxon>Bacteria</taxon>
        <taxon>Bacillati</taxon>
        <taxon>Cyanobacteriota</taxon>
        <taxon>Cyanophyceae</taxon>
        <taxon>Nostocales</taxon>
        <taxon>Chlorogloeopsidaceae</taxon>
        <taxon>Chlorogloeopsis</taxon>
    </lineage>
</organism>
<sequence>MPSVPVTLKNRVKRHLGYNRPRAVNPATIATLDTHLDSILENDDIYSRQGPSVVNLLDRCDDLWELTDPTSSKVFTQFQQIIGDVNRQTRTVTIDSVLKQNREAYYKATDDLAFFLNVPNLQRPQNSQYLFVNLGSSYVLAPSGVADTCVSDRIWLAANAA</sequence>
<accession>A0A3S1A0Y6</accession>
<name>A0A3S1A0Y6_CHLFR</name>
<dbReference type="AlphaFoldDB" id="A0A3S1A0Y6"/>
<evidence type="ECO:0000313" key="1">
    <source>
        <dbReference type="EMBL" id="RUR76999.1"/>
    </source>
</evidence>
<evidence type="ECO:0000313" key="2">
    <source>
        <dbReference type="Proteomes" id="UP000268857"/>
    </source>
</evidence>
<dbReference type="Proteomes" id="UP000268857">
    <property type="component" value="Unassembled WGS sequence"/>
</dbReference>
<gene>
    <name evidence="1" type="ORF">PCC6912_39580</name>
</gene>